<protein>
    <submittedName>
        <fullName evidence="1">Uncharacterized protein</fullName>
    </submittedName>
</protein>
<keyword evidence="2" id="KW-1185">Reference proteome</keyword>
<name>A0A4S4MCU4_9AGAM</name>
<dbReference type="AlphaFoldDB" id="A0A4S4MCU4"/>
<sequence>MLRYLASSSSTRLRLDGTVTSLLACQSKPLETHNWKQQWHRCYVASADILPQYHHPTRIITSLDPNNLKPSNYFDFSGLNSPNLHVSVPDEEGQPTVTTHPVLLTAFPGYVPFPPGTHGFLYYSAPADESGTGQIRFRITKDPNPSSFVEGHDLTDPSGVPWCLAPQLLRSPSSHSLIQLLVKQNLIPKDSIRPRKTMERSIARLGENFLVDFSRGTYRLYIQQNAVRLRHPLVWPRTFRSDYEGNALCCFERSPAPEDRYMLVMRLVKVLEPVTLRAGKKNLGYLVPEEGHLFMGKSGELYKLKATGSGRYQAILRALFSAESYGAESGEK</sequence>
<evidence type="ECO:0000313" key="2">
    <source>
        <dbReference type="Proteomes" id="UP000310158"/>
    </source>
</evidence>
<comment type="caution">
    <text evidence="1">The sequence shown here is derived from an EMBL/GenBank/DDBJ whole genome shotgun (WGS) entry which is preliminary data.</text>
</comment>
<organism evidence="1 2">
    <name type="scientific">Bondarzewia mesenterica</name>
    <dbReference type="NCBI Taxonomy" id="1095465"/>
    <lineage>
        <taxon>Eukaryota</taxon>
        <taxon>Fungi</taxon>
        <taxon>Dikarya</taxon>
        <taxon>Basidiomycota</taxon>
        <taxon>Agaricomycotina</taxon>
        <taxon>Agaricomycetes</taxon>
        <taxon>Russulales</taxon>
        <taxon>Bondarzewiaceae</taxon>
        <taxon>Bondarzewia</taxon>
    </lineage>
</organism>
<reference evidence="1 2" key="1">
    <citation type="submission" date="2019-02" db="EMBL/GenBank/DDBJ databases">
        <title>Genome sequencing of the rare red list fungi Bondarzewia mesenterica.</title>
        <authorList>
            <person name="Buettner E."/>
            <person name="Kellner H."/>
        </authorList>
    </citation>
    <scope>NUCLEOTIDE SEQUENCE [LARGE SCALE GENOMIC DNA]</scope>
    <source>
        <strain evidence="1 2">DSM 108281</strain>
    </source>
</reference>
<proteinExistence type="predicted"/>
<dbReference type="Proteomes" id="UP000310158">
    <property type="component" value="Unassembled WGS sequence"/>
</dbReference>
<gene>
    <name evidence="1" type="ORF">EW146_g535</name>
</gene>
<accession>A0A4S4MCU4</accession>
<evidence type="ECO:0000313" key="1">
    <source>
        <dbReference type="EMBL" id="THH20870.1"/>
    </source>
</evidence>
<dbReference type="OrthoDB" id="2750929at2759"/>
<dbReference type="EMBL" id="SGPL01000012">
    <property type="protein sequence ID" value="THH20870.1"/>
    <property type="molecule type" value="Genomic_DNA"/>
</dbReference>